<dbReference type="Gene3D" id="2.60.40.1120">
    <property type="entry name" value="Carboxypeptidase-like, regulatory domain"/>
    <property type="match status" value="1"/>
</dbReference>
<accession>A0A2P8FSB5</accession>
<dbReference type="PROSITE" id="PS52016">
    <property type="entry name" value="TONB_DEPENDENT_REC_3"/>
    <property type="match status" value="1"/>
</dbReference>
<dbReference type="EMBL" id="PYAS01000013">
    <property type="protein sequence ID" value="PSL24587.1"/>
    <property type="molecule type" value="Genomic_DNA"/>
</dbReference>
<evidence type="ECO:0000259" key="2">
    <source>
        <dbReference type="Pfam" id="PF07715"/>
    </source>
</evidence>
<evidence type="ECO:0000313" key="3">
    <source>
        <dbReference type="EMBL" id="PSL24587.1"/>
    </source>
</evidence>
<dbReference type="InterPro" id="IPR039426">
    <property type="entry name" value="TonB-dep_rcpt-like"/>
</dbReference>
<keyword evidence="4" id="KW-1185">Reference proteome</keyword>
<dbReference type="InterPro" id="IPR023997">
    <property type="entry name" value="TonB-dep_OMP_SusC/RagA_CS"/>
</dbReference>
<dbReference type="NCBIfam" id="TIGR04057">
    <property type="entry name" value="SusC_RagA_signa"/>
    <property type="match status" value="1"/>
</dbReference>
<comment type="subcellular location">
    <subcellularLocation>
        <location evidence="1">Cell outer membrane</location>
        <topology evidence="1">Multi-pass membrane protein</topology>
    </subcellularLocation>
</comment>
<keyword evidence="1" id="KW-0812">Transmembrane</keyword>
<dbReference type="SUPFAM" id="SSF56935">
    <property type="entry name" value="Porins"/>
    <property type="match status" value="1"/>
</dbReference>
<dbReference type="Pfam" id="PF13715">
    <property type="entry name" value="CarbopepD_reg_2"/>
    <property type="match status" value="1"/>
</dbReference>
<sequence length="1190" mass="133958">MNVKFKTIKNMQYKLLRQIVAMSRYAVIGTVLQCIFAGLLSASDGKAQEQSIEKIYISIDLHNVPLEDAFVVINDKTNFNFQYDHKLVQNKTVDLSFPQASVGKLLRHISQETSLSFSRVNETIYVSNAKKLAVTEVLNGTSVFKASATGKSDVFAGSAEAYHAQRLRQVMENAIASLTVTVAGVIRDENGNGLPGVNVVEKGTLNGLSTDTEGKYKITVTNNASILVFSYIGYVSQEIQVAGRRSLDVKLVPENKALEEVVVVGYGTQRKESVVGAISQVDNKALMRAGTSNVTNALAGKLSGVLTMQQSGEPGSDHSEIVIRGLSSWNGSQPLVMVDGVERDFRDMDPNEIATISVLKDASATAVFGAKGANGVIIVTTKRGTIGKPKLDFTGSYGLAKATRIPDHISSYQTMSMYNQALMNGQQFTDLIPQNALNEYRNPSTPLNSLRYPDVNWFDIMTKPFATNANANFNVSGGTNFIKYFASLGYAYQGDFFKAYHKGYDDTRYWYNRFNYRTNIDFNLTRNTTLTLNVGGETGIKNQPNNSPWRNLYSTGPSRYPAYFPAWVLEQVPDPDYPGATGDRLAMNFGEFTGNPYTSMNQGSFNRYLDSKLFTDLILDQKLDAITKGLSVKGKVSMSTYYRNRSLTASYSFPEYQLNYDKIGTEENPWFRAGQGNEVFEQSPLDINVGELENDYYKDFYYELSTSYNRAFGKHSVTGLVLVNRQQKDKTTDFPYYNQGLVSRATYDYANKYLLELNVGYTGSERFAPGKRYGFFPSGAIGWVVSEEKFFKDRIPWISKLKLRYSDGKVGSDIADNRWLYLSEFFKDNAGYIHEDLGPNLVSQWEEARKRDFGIELGLWNDTFTFGVDLFDERRQKMLLIPQSVTMLVGNSFKELNLGRLKKHGIELETEYRNHTASGLNYFVKGIFGFNENRILFKDDLPYAYDYQKAAGKPLGAQLSGVELTGSGYYTSVDDIHNNVSAIDLQKLNVGDYKFLDYNGDGKVTNLDKYPVPGSDYPPITYSFSAGFTWKKFDFNFMFQGNVGKYVEFNQPYEVEFIKGDWRVHASQLDYWTPTNPGANHATLHYSGGGSTDNLFWGGGEADRGFDIMIENRFWRNSNYLRLREVYASYTFNSKFLRRVIGTSNLVFFVTGNNLWTFTKLIEGDPERKDFNQGFYPQMSTVKFAIRAAF</sequence>
<dbReference type="SUPFAM" id="SSF49464">
    <property type="entry name" value="Carboxypeptidase regulatory domain-like"/>
    <property type="match status" value="1"/>
</dbReference>
<reference evidence="3 4" key="1">
    <citation type="submission" date="2018-03" db="EMBL/GenBank/DDBJ databases">
        <title>Genomic Encyclopedia of Archaeal and Bacterial Type Strains, Phase II (KMG-II): from individual species to whole genera.</title>
        <authorList>
            <person name="Goeker M."/>
        </authorList>
    </citation>
    <scope>NUCLEOTIDE SEQUENCE [LARGE SCALE GENOMIC DNA]</scope>
    <source>
        <strain evidence="3 4">DSM 29057</strain>
    </source>
</reference>
<dbReference type="Gene3D" id="2.170.130.10">
    <property type="entry name" value="TonB-dependent receptor, plug domain"/>
    <property type="match status" value="1"/>
</dbReference>
<proteinExistence type="inferred from homology"/>
<protein>
    <submittedName>
        <fullName evidence="3">TonB-linked SusC/RagA family outer membrane protein</fullName>
    </submittedName>
</protein>
<dbReference type="InterPro" id="IPR008969">
    <property type="entry name" value="CarboxyPept-like_regulatory"/>
</dbReference>
<keyword evidence="1" id="KW-0472">Membrane</keyword>
<dbReference type="Proteomes" id="UP000241964">
    <property type="component" value="Unassembled WGS sequence"/>
</dbReference>
<organism evidence="3 4">
    <name type="scientific">Dyadobacter jiangsuensis</name>
    <dbReference type="NCBI Taxonomy" id="1591085"/>
    <lineage>
        <taxon>Bacteria</taxon>
        <taxon>Pseudomonadati</taxon>
        <taxon>Bacteroidota</taxon>
        <taxon>Cytophagia</taxon>
        <taxon>Cytophagales</taxon>
        <taxon>Spirosomataceae</taxon>
        <taxon>Dyadobacter</taxon>
    </lineage>
</organism>
<comment type="similarity">
    <text evidence="1">Belongs to the TonB-dependent receptor family.</text>
</comment>
<dbReference type="InterPro" id="IPR012910">
    <property type="entry name" value="Plug_dom"/>
</dbReference>
<comment type="caution">
    <text evidence="3">The sequence shown here is derived from an EMBL/GenBank/DDBJ whole genome shotgun (WGS) entry which is preliminary data.</text>
</comment>
<feature type="domain" description="TonB-dependent receptor plug" evidence="2">
    <location>
        <begin position="271"/>
        <end position="376"/>
    </location>
</feature>
<keyword evidence="1" id="KW-0998">Cell outer membrane</keyword>
<dbReference type="InterPro" id="IPR037066">
    <property type="entry name" value="Plug_dom_sf"/>
</dbReference>
<dbReference type="GO" id="GO:0009279">
    <property type="term" value="C:cell outer membrane"/>
    <property type="evidence" value="ECO:0007669"/>
    <property type="project" value="UniProtKB-SubCell"/>
</dbReference>
<evidence type="ECO:0000313" key="4">
    <source>
        <dbReference type="Proteomes" id="UP000241964"/>
    </source>
</evidence>
<name>A0A2P8FSB5_9BACT</name>
<dbReference type="FunFam" id="2.170.130.10:FF:000003">
    <property type="entry name" value="SusC/RagA family TonB-linked outer membrane protein"/>
    <property type="match status" value="1"/>
</dbReference>
<dbReference type="AlphaFoldDB" id="A0A2P8FSB5"/>
<gene>
    <name evidence="3" type="ORF">CLV60_11311</name>
</gene>
<dbReference type="NCBIfam" id="TIGR04056">
    <property type="entry name" value="OMP_RagA_SusC"/>
    <property type="match status" value="1"/>
</dbReference>
<keyword evidence="1" id="KW-1134">Transmembrane beta strand</keyword>
<evidence type="ECO:0000256" key="1">
    <source>
        <dbReference type="PROSITE-ProRule" id="PRU01360"/>
    </source>
</evidence>
<dbReference type="Pfam" id="PF07715">
    <property type="entry name" value="Plug"/>
    <property type="match status" value="1"/>
</dbReference>
<dbReference type="InterPro" id="IPR023996">
    <property type="entry name" value="TonB-dep_OMP_SusC/RagA"/>
</dbReference>
<keyword evidence="1" id="KW-0813">Transport</keyword>